<proteinExistence type="predicted"/>
<name>F8LFE3_9BACT</name>
<gene>
    <name evidence="1" type="ORF">WCH_CA13460</name>
</gene>
<protein>
    <submittedName>
        <fullName evidence="1">Uncharacterized protein</fullName>
    </submittedName>
</protein>
<sequence length="26" mass="2677">MSSNKLTCALLASLFPGAPILEVDSV</sequence>
<organism evidence="1">
    <name type="scientific">Waddlia chondrophila 2032/99</name>
    <dbReference type="NCBI Taxonomy" id="765953"/>
    <lineage>
        <taxon>Bacteria</taxon>
        <taxon>Pseudomonadati</taxon>
        <taxon>Chlamydiota</taxon>
        <taxon>Chlamydiia</taxon>
        <taxon>Parachlamydiales</taxon>
        <taxon>Waddliaceae</taxon>
        <taxon>Waddlia</taxon>
    </lineage>
</organism>
<accession>F8LFE3</accession>
<dbReference type="EMBL" id="FR872662">
    <property type="protein sequence ID" value="CCB92211.1"/>
    <property type="molecule type" value="Genomic_DNA"/>
</dbReference>
<evidence type="ECO:0000313" key="1">
    <source>
        <dbReference type="EMBL" id="CCB92211.1"/>
    </source>
</evidence>
<dbReference type="AlphaFoldDB" id="F8LFE3"/>
<reference evidence="1" key="1">
    <citation type="submission" date="2011-05" db="EMBL/GenBank/DDBJ databases">
        <title>Unity in variety -- the pan-genome of the Chlamydiae.</title>
        <authorList>
            <person name="Collingro A."/>
            <person name="Tischler P."/>
            <person name="Weinmaier T."/>
            <person name="Penz T."/>
            <person name="Heinz E."/>
            <person name="Brunham R.C."/>
            <person name="Read T.D."/>
            <person name="Bavoil P.M."/>
            <person name="Sachse K."/>
            <person name="Kahane S."/>
            <person name="Friedman M.G."/>
            <person name="Rattei T."/>
            <person name="Myers G.S.A."/>
            <person name="Horn M."/>
        </authorList>
    </citation>
    <scope>NUCLEOTIDE SEQUENCE</scope>
    <source>
        <strain evidence="1">2032/99</strain>
    </source>
</reference>